<dbReference type="SUPFAM" id="SSF54736">
    <property type="entry name" value="ClpS-like"/>
    <property type="match status" value="1"/>
</dbReference>
<dbReference type="GO" id="GO:0030163">
    <property type="term" value="P:protein catabolic process"/>
    <property type="evidence" value="ECO:0007669"/>
    <property type="project" value="InterPro"/>
</dbReference>
<dbReference type="PANTHER" id="PTHR33473:SF19">
    <property type="entry name" value="ATP-DEPENDENT CLP PROTEASE ADAPTER PROTEIN CLPS"/>
    <property type="match status" value="1"/>
</dbReference>
<keyword evidence="3" id="KW-0378">Hydrolase</keyword>
<reference evidence="3" key="1">
    <citation type="journal article" date="2015" name="PeerJ">
        <title>First genomic representation of candidate bacterial phylum KSB3 points to enhanced environmental sensing as a trigger of wastewater bulking.</title>
        <authorList>
            <person name="Sekiguchi Y."/>
            <person name="Ohashi A."/>
            <person name="Parks D.H."/>
            <person name="Yamauchi T."/>
            <person name="Tyson G.W."/>
            <person name="Hugenholtz P."/>
        </authorList>
    </citation>
    <scope>NUCLEOTIDE SEQUENCE [LARGE SCALE GENOMIC DNA]</scope>
</reference>
<dbReference type="HOGENOM" id="CLU_134358_2_1_0"/>
<sequence>MSEFDYEFDSDVVTEEDIEVREPRLYHVMLYNDNYTTMDFVVYVLETIFHHSGPAAEKIMLDVHQRGKGVAGTYPRDIAETKALQTRNLAQEHHFPLKCVAEPV</sequence>
<keyword evidence="4" id="KW-1185">Reference proteome</keyword>
<dbReference type="GO" id="GO:0006508">
    <property type="term" value="P:proteolysis"/>
    <property type="evidence" value="ECO:0007669"/>
    <property type="project" value="UniProtKB-UniRule"/>
</dbReference>
<name>A0A081C2G6_VECG1</name>
<feature type="domain" description="Adaptor protein ClpS core" evidence="2">
    <location>
        <begin position="22"/>
        <end position="99"/>
    </location>
</feature>
<dbReference type="eggNOG" id="COG2127">
    <property type="taxonomic scope" value="Bacteria"/>
</dbReference>
<dbReference type="PANTHER" id="PTHR33473">
    <property type="entry name" value="ATP-DEPENDENT CLP PROTEASE ADAPTER PROTEIN CLPS1, CHLOROPLASTIC"/>
    <property type="match status" value="1"/>
</dbReference>
<dbReference type="HAMAP" id="MF_00302">
    <property type="entry name" value="ClpS"/>
    <property type="match status" value="1"/>
</dbReference>
<comment type="similarity">
    <text evidence="1">Belongs to the ClpS family.</text>
</comment>
<dbReference type="STRING" id="1499967.U27_05746"/>
<dbReference type="Proteomes" id="UP000030661">
    <property type="component" value="Unassembled WGS sequence"/>
</dbReference>
<evidence type="ECO:0000256" key="1">
    <source>
        <dbReference type="HAMAP-Rule" id="MF_00302"/>
    </source>
</evidence>
<accession>A0A081C2G6</accession>
<dbReference type="FunFam" id="3.30.1390.10:FF:000002">
    <property type="entry name" value="ATP-dependent Clp protease adapter protein ClpS"/>
    <property type="match status" value="1"/>
</dbReference>
<evidence type="ECO:0000313" key="3">
    <source>
        <dbReference type="EMBL" id="GAK58771.1"/>
    </source>
</evidence>
<evidence type="ECO:0000313" key="4">
    <source>
        <dbReference type="Proteomes" id="UP000030661"/>
    </source>
</evidence>
<comment type="function">
    <text evidence="1">Involved in the modulation of the specificity of the ClpAP-mediated ATP-dependent protein degradation.</text>
</comment>
<dbReference type="InterPro" id="IPR014719">
    <property type="entry name" value="Ribosomal_bL12_C/ClpS-like"/>
</dbReference>
<dbReference type="Gene3D" id="3.30.1390.10">
    <property type="match status" value="1"/>
</dbReference>
<dbReference type="AlphaFoldDB" id="A0A081C2G6"/>
<dbReference type="InterPro" id="IPR022935">
    <property type="entry name" value="ClpS"/>
</dbReference>
<evidence type="ECO:0000259" key="2">
    <source>
        <dbReference type="Pfam" id="PF02617"/>
    </source>
</evidence>
<dbReference type="EMBL" id="DF820468">
    <property type="protein sequence ID" value="GAK58771.1"/>
    <property type="molecule type" value="Genomic_DNA"/>
</dbReference>
<proteinExistence type="inferred from homology"/>
<dbReference type="InterPro" id="IPR003769">
    <property type="entry name" value="ClpS_core"/>
</dbReference>
<dbReference type="Pfam" id="PF02617">
    <property type="entry name" value="ClpS"/>
    <property type="match status" value="1"/>
</dbReference>
<protein>
    <recommendedName>
        <fullName evidence="1">ATP-dependent Clp protease adapter protein ClpS</fullName>
    </recommendedName>
</protein>
<keyword evidence="3" id="KW-0645">Protease</keyword>
<dbReference type="GO" id="GO:0008233">
    <property type="term" value="F:peptidase activity"/>
    <property type="evidence" value="ECO:0007669"/>
    <property type="project" value="UniProtKB-KW"/>
</dbReference>
<comment type="subunit">
    <text evidence="1">Binds to the N-terminal domain of the chaperone ClpA.</text>
</comment>
<gene>
    <name evidence="1" type="primary">clpS</name>
    <name evidence="3" type="ORF">U27_05746</name>
</gene>
<organism evidence="3">
    <name type="scientific">Vecturithrix granuli</name>
    <dbReference type="NCBI Taxonomy" id="1499967"/>
    <lineage>
        <taxon>Bacteria</taxon>
        <taxon>Candidatus Moduliflexota</taxon>
        <taxon>Candidatus Vecturitrichia</taxon>
        <taxon>Candidatus Vecturitrichales</taxon>
        <taxon>Candidatus Vecturitrichaceae</taxon>
        <taxon>Candidatus Vecturithrix</taxon>
    </lineage>
</organism>